<name>A0A427BA42_ENSVE</name>
<evidence type="ECO:0000313" key="3">
    <source>
        <dbReference type="Proteomes" id="UP000287651"/>
    </source>
</evidence>
<feature type="region of interest" description="Disordered" evidence="1">
    <location>
        <begin position="1"/>
        <end position="89"/>
    </location>
</feature>
<protein>
    <submittedName>
        <fullName evidence="2">Uncharacterized protein</fullName>
    </submittedName>
</protein>
<comment type="caution">
    <text evidence="2">The sequence shown here is derived from an EMBL/GenBank/DDBJ whole genome shotgun (WGS) entry which is preliminary data.</text>
</comment>
<sequence length="89" mass="10001">MTIASSAGIKRRIWTTVRSSEHHGGRSHGRGGTASGCCPLSASTENEGDRDRPQIIRGQAETEAVRKRGRLRSGRRRGWKKERERRAYL</sequence>
<evidence type="ECO:0000256" key="1">
    <source>
        <dbReference type="SAM" id="MobiDB-lite"/>
    </source>
</evidence>
<dbReference type="Proteomes" id="UP000287651">
    <property type="component" value="Unassembled WGS sequence"/>
</dbReference>
<evidence type="ECO:0000313" key="2">
    <source>
        <dbReference type="EMBL" id="RRT85351.1"/>
    </source>
</evidence>
<reference evidence="2 3" key="1">
    <citation type="journal article" date="2014" name="Agronomy (Basel)">
        <title>A Draft Genome Sequence for Ensete ventricosum, the Drought-Tolerant Tree Against Hunger.</title>
        <authorList>
            <person name="Harrison J."/>
            <person name="Moore K.A."/>
            <person name="Paszkiewicz K."/>
            <person name="Jones T."/>
            <person name="Grant M."/>
            <person name="Ambacheew D."/>
            <person name="Muzemil S."/>
            <person name="Studholme D.J."/>
        </authorList>
    </citation>
    <scope>NUCLEOTIDE SEQUENCE [LARGE SCALE GENOMIC DNA]</scope>
</reference>
<dbReference type="AlphaFoldDB" id="A0A427BA42"/>
<gene>
    <name evidence="2" type="ORF">B296_00002881</name>
</gene>
<feature type="compositionally biased region" description="Basic residues" evidence="1">
    <location>
        <begin position="67"/>
        <end position="80"/>
    </location>
</feature>
<dbReference type="EMBL" id="AMZH03000132">
    <property type="protein sequence ID" value="RRT85351.1"/>
    <property type="molecule type" value="Genomic_DNA"/>
</dbReference>
<organism evidence="2 3">
    <name type="scientific">Ensete ventricosum</name>
    <name type="common">Abyssinian banana</name>
    <name type="synonym">Musa ensete</name>
    <dbReference type="NCBI Taxonomy" id="4639"/>
    <lineage>
        <taxon>Eukaryota</taxon>
        <taxon>Viridiplantae</taxon>
        <taxon>Streptophyta</taxon>
        <taxon>Embryophyta</taxon>
        <taxon>Tracheophyta</taxon>
        <taxon>Spermatophyta</taxon>
        <taxon>Magnoliopsida</taxon>
        <taxon>Liliopsida</taxon>
        <taxon>Zingiberales</taxon>
        <taxon>Musaceae</taxon>
        <taxon>Ensete</taxon>
    </lineage>
</organism>
<proteinExistence type="predicted"/>
<accession>A0A427BA42</accession>